<dbReference type="Proteomes" id="UP001196408">
    <property type="component" value="Unassembled WGS sequence"/>
</dbReference>
<dbReference type="EMBL" id="JAHOEF010000051">
    <property type="protein sequence ID" value="MBV3383141.1"/>
    <property type="molecule type" value="Genomic_DNA"/>
</dbReference>
<gene>
    <name evidence="4" type="ORF">KSV97_07910</name>
    <name evidence="5" type="ORF">KSW06_07680</name>
</gene>
<evidence type="ECO:0000313" key="6">
    <source>
        <dbReference type="Proteomes" id="UP001196408"/>
    </source>
</evidence>
<evidence type="ECO:0000313" key="5">
    <source>
        <dbReference type="EMBL" id="MBV3393132.1"/>
    </source>
</evidence>
<dbReference type="Pfam" id="PF01497">
    <property type="entry name" value="Peripla_BP_2"/>
    <property type="match status" value="1"/>
</dbReference>
<evidence type="ECO:0000259" key="3">
    <source>
        <dbReference type="PROSITE" id="PS50983"/>
    </source>
</evidence>
<dbReference type="RefSeq" id="WP_217747907.1">
    <property type="nucleotide sequence ID" value="NZ_JAHOEB010000045.1"/>
</dbReference>
<dbReference type="PROSITE" id="PS50983">
    <property type="entry name" value="FE_B12_PBP"/>
    <property type="match status" value="1"/>
</dbReference>
<feature type="signal peptide" evidence="2">
    <location>
        <begin position="1"/>
        <end position="22"/>
    </location>
</feature>
<feature type="chain" id="PRO_5043374824" evidence="2">
    <location>
        <begin position="23"/>
        <end position="330"/>
    </location>
</feature>
<comment type="similarity">
    <text evidence="1">Belongs to the bacterial solute-binding protein 8 family.</text>
</comment>
<keyword evidence="7" id="KW-1185">Reference proteome</keyword>
<dbReference type="PANTHER" id="PTHR30535">
    <property type="entry name" value="VITAMIN B12-BINDING PROTEIN"/>
    <property type="match status" value="1"/>
</dbReference>
<accession>A0AAW4MZA2</accession>
<dbReference type="Proteomes" id="UP001197492">
    <property type="component" value="Unassembled WGS sequence"/>
</dbReference>
<comment type="caution">
    <text evidence="4">The sequence shown here is derived from an EMBL/GenBank/DDBJ whole genome shotgun (WGS) entry which is preliminary data.</text>
</comment>
<dbReference type="AlphaFoldDB" id="A0AAW4MZA2"/>
<dbReference type="PANTHER" id="PTHR30535:SF34">
    <property type="entry name" value="MOLYBDATE-BINDING PROTEIN MOLA"/>
    <property type="match status" value="1"/>
</dbReference>
<evidence type="ECO:0000313" key="4">
    <source>
        <dbReference type="EMBL" id="MBV3383141.1"/>
    </source>
</evidence>
<protein>
    <submittedName>
        <fullName evidence="4">ABC transporter substrate-binding protein</fullName>
    </submittedName>
</protein>
<dbReference type="InterPro" id="IPR002491">
    <property type="entry name" value="ABC_transptr_periplasmic_BD"/>
</dbReference>
<keyword evidence="2" id="KW-0732">Signal</keyword>
<evidence type="ECO:0000256" key="2">
    <source>
        <dbReference type="SAM" id="SignalP"/>
    </source>
</evidence>
<name>A0AAW4MZA2_9FIRM</name>
<evidence type="ECO:0000256" key="1">
    <source>
        <dbReference type="ARBA" id="ARBA00008814"/>
    </source>
</evidence>
<sequence>MKKRIISIVCLFLLISLLPGCSSDKEDESDAIIVNDQIGRQITIKDQVKRVVSTSYITTSTCLALGVSDQLVGIEKKASSRSIYQKTDPDLLELPQVGCDVSLIAKTAPDVVFMMKENKNLIEDFEDRHIKVIVVDPSSEKKYDAMVSLIAKVCGKQNNAKKLKNYYSTKKSKMNSLGTSNKHVYIASKESIYRPVTPSMFQNTILTTAHVKNAAASIKGVDYPTIALETLLTLNPDMVIMPRNASYSKDSIYNYEFFSSLDIVKNKKIYIMPDVVESWMDPVPSHILASLWLSYVLHPHDYTYENYKKDVIDFYKEFYDFSLDETLITK</sequence>
<proteinExistence type="inferred from homology"/>
<feature type="domain" description="Fe/B12 periplasmic-binding" evidence="3">
    <location>
        <begin position="50"/>
        <end position="301"/>
    </location>
</feature>
<dbReference type="InterPro" id="IPR050902">
    <property type="entry name" value="ABC_Transporter_SBP"/>
</dbReference>
<evidence type="ECO:0000313" key="7">
    <source>
        <dbReference type="Proteomes" id="UP001197492"/>
    </source>
</evidence>
<reference evidence="4 7" key="1">
    <citation type="submission" date="2021-06" db="EMBL/GenBank/DDBJ databases">
        <title>Collection of gut derived symbiotic bacterial strains cultured from healthy donors.</title>
        <authorList>
            <person name="Lin H."/>
            <person name="Littmann E."/>
            <person name="Pamer E.G."/>
        </authorList>
    </citation>
    <scope>NUCLEOTIDE SEQUENCE</scope>
    <source>
        <strain evidence="5 7">MSK.21.70</strain>
        <strain evidence="4">MSK.21.82</strain>
    </source>
</reference>
<organism evidence="4 6">
    <name type="scientific">Catenibacterium mitsuokai</name>
    <dbReference type="NCBI Taxonomy" id="100886"/>
    <lineage>
        <taxon>Bacteria</taxon>
        <taxon>Bacillati</taxon>
        <taxon>Bacillota</taxon>
        <taxon>Erysipelotrichia</taxon>
        <taxon>Erysipelotrichales</taxon>
        <taxon>Coprobacillaceae</taxon>
        <taxon>Catenibacterium</taxon>
    </lineage>
</organism>
<dbReference type="EMBL" id="JAHOEL010000048">
    <property type="protein sequence ID" value="MBV3393132.1"/>
    <property type="molecule type" value="Genomic_DNA"/>
</dbReference>